<keyword evidence="7" id="KW-1185">Reference proteome</keyword>
<keyword evidence="2" id="KW-0285">Flavoprotein</keyword>
<name>A0A853BPH5_9ACTN</name>
<accession>A0A853BPH5</accession>
<evidence type="ECO:0000313" key="6">
    <source>
        <dbReference type="EMBL" id="NYI97348.1"/>
    </source>
</evidence>
<evidence type="ECO:0000256" key="1">
    <source>
        <dbReference type="ARBA" id="ARBA00001974"/>
    </source>
</evidence>
<dbReference type="InterPro" id="IPR036188">
    <property type="entry name" value="FAD/NAD-bd_sf"/>
</dbReference>
<dbReference type="PANTHER" id="PTHR43400:SF7">
    <property type="entry name" value="FAD-DEPENDENT OXIDOREDUCTASE 2 FAD BINDING DOMAIN-CONTAINING PROTEIN"/>
    <property type="match status" value="1"/>
</dbReference>
<dbReference type="GO" id="GO:0033765">
    <property type="term" value="F:steroid dehydrogenase activity, acting on the CH-CH group of donors"/>
    <property type="evidence" value="ECO:0007669"/>
    <property type="project" value="UniProtKB-ARBA"/>
</dbReference>
<gene>
    <name evidence="6" type="ORF">HNR12_003625</name>
</gene>
<comment type="caution">
    <text evidence="6">The sequence shown here is derived from an EMBL/GenBank/DDBJ whole genome shotgun (WGS) entry which is preliminary data.</text>
</comment>
<dbReference type="SUPFAM" id="SSF51905">
    <property type="entry name" value="FAD/NAD(P)-binding domain"/>
    <property type="match status" value="1"/>
</dbReference>
<dbReference type="Gene3D" id="3.90.700.10">
    <property type="entry name" value="Succinate dehydrogenase/fumarate reductase flavoprotein, catalytic domain"/>
    <property type="match status" value="1"/>
</dbReference>
<dbReference type="InterPro" id="IPR003953">
    <property type="entry name" value="FAD-dep_OxRdtase_2_FAD-bd"/>
</dbReference>
<reference evidence="6 7" key="1">
    <citation type="submission" date="2020-07" db="EMBL/GenBank/DDBJ databases">
        <title>Sequencing the genomes of 1000 actinobacteria strains.</title>
        <authorList>
            <person name="Klenk H.-P."/>
        </authorList>
    </citation>
    <scope>NUCLEOTIDE SEQUENCE [LARGE SCALE GENOMIC DNA]</scope>
    <source>
        <strain evidence="6 7">DSM 45927</strain>
    </source>
</reference>
<dbReference type="RefSeq" id="WP_179768714.1">
    <property type="nucleotide sequence ID" value="NZ_JACCFO010000001.1"/>
</dbReference>
<dbReference type="NCBIfam" id="NF006130">
    <property type="entry name" value="PRK08274.1"/>
    <property type="match status" value="1"/>
</dbReference>
<comment type="cofactor">
    <cofactor evidence="1">
        <name>FAD</name>
        <dbReference type="ChEBI" id="CHEBI:57692"/>
    </cofactor>
</comment>
<evidence type="ECO:0000256" key="4">
    <source>
        <dbReference type="ARBA" id="ARBA00023002"/>
    </source>
</evidence>
<protein>
    <submittedName>
        <fullName evidence="6">Tricarballylate dehydrogenase</fullName>
    </submittedName>
</protein>
<dbReference type="InterPro" id="IPR050315">
    <property type="entry name" value="FAD-oxidoreductase_2"/>
</dbReference>
<dbReference type="Gene3D" id="3.50.50.60">
    <property type="entry name" value="FAD/NAD(P)-binding domain"/>
    <property type="match status" value="1"/>
</dbReference>
<keyword evidence="3" id="KW-0274">FAD</keyword>
<evidence type="ECO:0000313" key="7">
    <source>
        <dbReference type="Proteomes" id="UP000575985"/>
    </source>
</evidence>
<dbReference type="Proteomes" id="UP000575985">
    <property type="component" value="Unassembled WGS sequence"/>
</dbReference>
<proteinExistence type="predicted"/>
<evidence type="ECO:0000256" key="2">
    <source>
        <dbReference type="ARBA" id="ARBA00022630"/>
    </source>
</evidence>
<dbReference type="InterPro" id="IPR027477">
    <property type="entry name" value="Succ_DH/fumarate_Rdtase_cat_sf"/>
</dbReference>
<dbReference type="AlphaFoldDB" id="A0A853BPH5"/>
<evidence type="ECO:0000259" key="5">
    <source>
        <dbReference type="Pfam" id="PF00890"/>
    </source>
</evidence>
<feature type="domain" description="FAD-dependent oxidoreductase 2 FAD-binding" evidence="5">
    <location>
        <begin position="19"/>
        <end position="486"/>
    </location>
</feature>
<dbReference type="EMBL" id="JACCFO010000001">
    <property type="protein sequence ID" value="NYI97348.1"/>
    <property type="molecule type" value="Genomic_DNA"/>
</dbReference>
<organism evidence="6 7">
    <name type="scientific">Streptomonospora nanhaiensis</name>
    <dbReference type="NCBI Taxonomy" id="1323731"/>
    <lineage>
        <taxon>Bacteria</taxon>
        <taxon>Bacillati</taxon>
        <taxon>Actinomycetota</taxon>
        <taxon>Actinomycetes</taxon>
        <taxon>Streptosporangiales</taxon>
        <taxon>Nocardiopsidaceae</taxon>
        <taxon>Streptomonospora</taxon>
    </lineage>
</organism>
<dbReference type="SUPFAM" id="SSF56425">
    <property type="entry name" value="Succinate dehydrogenase/fumarate reductase flavoprotein, catalytic domain"/>
    <property type="match status" value="1"/>
</dbReference>
<dbReference type="PANTHER" id="PTHR43400">
    <property type="entry name" value="FUMARATE REDUCTASE"/>
    <property type="match status" value="1"/>
</dbReference>
<evidence type="ECO:0000256" key="3">
    <source>
        <dbReference type="ARBA" id="ARBA00022827"/>
    </source>
</evidence>
<dbReference type="Pfam" id="PF00890">
    <property type="entry name" value="FAD_binding_2"/>
    <property type="match status" value="1"/>
</dbReference>
<sequence length="512" mass="54487">MSSEQAGDASERDGAEYVDVVVVGGGNAGFCAAHAAAEGGARVLVLEKGPRGQEGGNSFYTAGAFRVVHPGAEGVAPIVDEATRERLADTSLAPYTERDFTDDMVRVTEGRCDPEMTRTLVGRSWDTVQWLHAKGVRWRLMYERQSYLSQGRWTFFGGLALGVVDGGKGLVAQHTEAALAEGVEIRYGAAVADLVRRPSGGFEGVVYTDEDGARRTVRCAAVVLAAGGFESNPTLRRRHLGDGWERAVVRGNPLNTGEVLELAIARGAAAHGDWSSCHSVAWDAGAPPQGGDRELTNQRTRQSYPIGIVVDRDGLRFLDEGADYRNYTYAKYGREFLKRPGGVAFQLFDAKTRPLLRTEEYDSTPITGAQADSLEELAAELGIDAKGLAATVEEFNTSIVDVPFDPAVKDGRAARVDPPKSNWAQPLDTPPYYGFAVTCGITFTFGGLHVDGRARVLGEDGAPLEGLYAAGEIVGGLFSGNYPGGSGLTAGAVYGRLAGEAAAEAAVHRRPN</sequence>
<keyword evidence="4" id="KW-0560">Oxidoreductase</keyword>